<reference evidence="1 2" key="1">
    <citation type="journal article" date="2022" name="DNA Res.">
        <title>Chromosomal-level genome assembly of the orchid tree Bauhinia variegata (Leguminosae; Cercidoideae) supports the allotetraploid origin hypothesis of Bauhinia.</title>
        <authorList>
            <person name="Zhong Y."/>
            <person name="Chen Y."/>
            <person name="Zheng D."/>
            <person name="Pang J."/>
            <person name="Liu Y."/>
            <person name="Luo S."/>
            <person name="Meng S."/>
            <person name="Qian L."/>
            <person name="Wei D."/>
            <person name="Dai S."/>
            <person name="Zhou R."/>
        </authorList>
    </citation>
    <scope>NUCLEOTIDE SEQUENCE [LARGE SCALE GENOMIC DNA]</scope>
    <source>
        <strain evidence="1">BV-YZ2020</strain>
    </source>
</reference>
<evidence type="ECO:0000313" key="2">
    <source>
        <dbReference type="Proteomes" id="UP000828941"/>
    </source>
</evidence>
<dbReference type="Proteomes" id="UP000828941">
    <property type="component" value="Chromosome 9"/>
</dbReference>
<keyword evidence="2" id="KW-1185">Reference proteome</keyword>
<name>A0ACB9MHU3_BAUVA</name>
<evidence type="ECO:0000313" key="1">
    <source>
        <dbReference type="EMBL" id="KAI4322696.1"/>
    </source>
</evidence>
<dbReference type="EMBL" id="CM039434">
    <property type="protein sequence ID" value="KAI4322696.1"/>
    <property type="molecule type" value="Genomic_DNA"/>
</dbReference>
<accession>A0ACB9MHU3</accession>
<sequence>MIKSGRLSEPSREFRIVLPEPLRMKASFLFGEEILLIFRCFATQAVLFGFKEYLLQEAFQLQEEQRWLLEVVCWKFGGGERQFNGLTDVYRKTIKSDGIAGLYRGFNISCVGHIVNVGLSFGKIVSLLVPFWRMVSLGALSA</sequence>
<organism evidence="1 2">
    <name type="scientific">Bauhinia variegata</name>
    <name type="common">Purple orchid tree</name>
    <name type="synonym">Phanera variegata</name>
    <dbReference type="NCBI Taxonomy" id="167791"/>
    <lineage>
        <taxon>Eukaryota</taxon>
        <taxon>Viridiplantae</taxon>
        <taxon>Streptophyta</taxon>
        <taxon>Embryophyta</taxon>
        <taxon>Tracheophyta</taxon>
        <taxon>Spermatophyta</taxon>
        <taxon>Magnoliopsida</taxon>
        <taxon>eudicotyledons</taxon>
        <taxon>Gunneridae</taxon>
        <taxon>Pentapetalae</taxon>
        <taxon>rosids</taxon>
        <taxon>fabids</taxon>
        <taxon>Fabales</taxon>
        <taxon>Fabaceae</taxon>
        <taxon>Cercidoideae</taxon>
        <taxon>Cercideae</taxon>
        <taxon>Bauhiniinae</taxon>
        <taxon>Bauhinia</taxon>
    </lineage>
</organism>
<proteinExistence type="predicted"/>
<comment type="caution">
    <text evidence="1">The sequence shown here is derived from an EMBL/GenBank/DDBJ whole genome shotgun (WGS) entry which is preliminary data.</text>
</comment>
<gene>
    <name evidence="1" type="ORF">L6164_022366</name>
</gene>
<protein>
    <submittedName>
        <fullName evidence="1">Uncharacterized protein</fullName>
    </submittedName>
</protein>